<dbReference type="Pfam" id="PF01713">
    <property type="entry name" value="Smr"/>
    <property type="match status" value="1"/>
</dbReference>
<keyword evidence="3" id="KW-0540">Nuclease</keyword>
<keyword evidence="4" id="KW-1185">Reference proteome</keyword>
<reference evidence="3 4" key="1">
    <citation type="submission" date="2019-06" db="EMBL/GenBank/DDBJ databases">
        <title>Genomic Encyclopedia of Archaeal and Bacterial Type Strains, Phase II (KMG-II): from individual species to whole genera.</title>
        <authorList>
            <person name="Goeker M."/>
        </authorList>
    </citation>
    <scope>NUCLEOTIDE SEQUENCE [LARGE SCALE GENOMIC DNA]</scope>
    <source>
        <strain evidence="3 4">DSM 18423</strain>
    </source>
</reference>
<dbReference type="AlphaFoldDB" id="A0A543KHX3"/>
<accession>A0A543KHX3</accession>
<organism evidence="3 4">
    <name type="scientific">Roseinatronobacter monicus</name>
    <dbReference type="NCBI Taxonomy" id="393481"/>
    <lineage>
        <taxon>Bacteria</taxon>
        <taxon>Pseudomonadati</taxon>
        <taxon>Pseudomonadota</taxon>
        <taxon>Alphaproteobacteria</taxon>
        <taxon>Rhodobacterales</taxon>
        <taxon>Paracoccaceae</taxon>
        <taxon>Roseinatronobacter</taxon>
    </lineage>
</organism>
<gene>
    <name evidence="3" type="ORF">BD293_3349</name>
</gene>
<dbReference type="Gene3D" id="3.30.1370.110">
    <property type="match status" value="1"/>
</dbReference>
<dbReference type="PANTHER" id="PTHR35562:SF2">
    <property type="entry name" value="DNA ENDONUCLEASE SMRA-RELATED"/>
    <property type="match status" value="1"/>
</dbReference>
<evidence type="ECO:0000313" key="3">
    <source>
        <dbReference type="EMBL" id="TQM94664.1"/>
    </source>
</evidence>
<feature type="region of interest" description="Disordered" evidence="1">
    <location>
        <begin position="1"/>
        <end position="73"/>
    </location>
</feature>
<dbReference type="EMBL" id="VFPT01000001">
    <property type="protein sequence ID" value="TQM94664.1"/>
    <property type="molecule type" value="Genomic_DNA"/>
</dbReference>
<feature type="domain" description="Smr" evidence="2">
    <location>
        <begin position="106"/>
        <end position="196"/>
    </location>
</feature>
<proteinExistence type="predicted"/>
<evidence type="ECO:0000259" key="2">
    <source>
        <dbReference type="PROSITE" id="PS50828"/>
    </source>
</evidence>
<dbReference type="RefSeq" id="WP_142083560.1">
    <property type="nucleotide sequence ID" value="NZ_VFPT01000001.1"/>
</dbReference>
<dbReference type="InterPro" id="IPR036063">
    <property type="entry name" value="Smr_dom_sf"/>
</dbReference>
<dbReference type="PANTHER" id="PTHR35562">
    <property type="entry name" value="DNA ENDONUCLEASE SMRA-RELATED"/>
    <property type="match status" value="1"/>
</dbReference>
<keyword evidence="3" id="KW-0378">Hydrolase</keyword>
<protein>
    <submittedName>
        <fullName evidence="3">DNA-nicking Smr family endonuclease</fullName>
    </submittedName>
</protein>
<evidence type="ECO:0000313" key="4">
    <source>
        <dbReference type="Proteomes" id="UP000320582"/>
    </source>
</evidence>
<dbReference type="SUPFAM" id="SSF160443">
    <property type="entry name" value="SMR domain-like"/>
    <property type="match status" value="1"/>
</dbReference>
<keyword evidence="3" id="KW-0255">Endonuclease</keyword>
<dbReference type="InterPro" id="IPR002625">
    <property type="entry name" value="Smr_dom"/>
</dbReference>
<dbReference type="GO" id="GO:0004519">
    <property type="term" value="F:endonuclease activity"/>
    <property type="evidence" value="ECO:0007669"/>
    <property type="project" value="UniProtKB-KW"/>
</dbReference>
<dbReference type="SMART" id="SM00463">
    <property type="entry name" value="SMR"/>
    <property type="match status" value="1"/>
</dbReference>
<dbReference type="OrthoDB" id="7165597at2"/>
<dbReference type="PROSITE" id="PS50828">
    <property type="entry name" value="SMR"/>
    <property type="match status" value="1"/>
</dbReference>
<name>A0A543KHX3_9RHOB</name>
<dbReference type="Proteomes" id="UP000320582">
    <property type="component" value="Unassembled WGS sequence"/>
</dbReference>
<evidence type="ECO:0000256" key="1">
    <source>
        <dbReference type="SAM" id="MobiDB-lite"/>
    </source>
</evidence>
<comment type="caution">
    <text evidence="3">The sequence shown here is derived from an EMBL/GenBank/DDBJ whole genome shotgun (WGS) entry which is preliminary data.</text>
</comment>
<sequence length="199" mass="22189">MSRRRRGLSPEDQDLWGRVVQTTRPLKSEARPVFMPDPAPIPEAKPSLRKTPETARASFRPTPSRPPPGHDLAHPLSDALARVPVQMDKRKFQRLTRGKLDPEARIDLHGMTLAQAHGVLNGFILRAQAQGLRLVLVITGKGKTVGDDGPIPRRQGALKHDVPQWLRMAPLNGTVLEIREAHARHGGSGAYYVYLRRPR</sequence>